<dbReference type="Gene3D" id="2.70.70.10">
    <property type="entry name" value="Glucose Permease (Domain IIA)"/>
    <property type="match status" value="1"/>
</dbReference>
<sequence>MNVRLGLLFAVFFISSCGGEDGDDSEQLVGYGGSEFGGRCDTWDQGSNWSPDRATVACNYAQAAFKSYEDSSSSISLNIDFGDDKNYLTGKKHTGVDVQGLGDLSRSHVASIVNGIVETLDVENGYVGIRTILHSAGPVMIAYMHMDNIQVQIGDSVAIGDVLGNEGSKSNYNTSTAPHLHIEAHKCSAQYRTLSIAPNDVYTWGDSEAGLEGHAIDPLSLYEDIFDATNPPREPNPFINACVPRDWTVGVQNELDGTVQTTGVIQFDIVDVAGRVLLTEEYGDPNEGLRTLQLSAYYFGQEDVFNTLERGEYGLRVSVNDGMRIATETYPFFLNRANPDGAGGAEEAPSSDSGSGDSGLDHTEPVEEVFSVSLNRAGSYLYFSEDFEIEGCLVSPVGVLGLEVTITDPDGNEYSSTYRTGDDDELEVVDDCEGSIGVEVDIIIDRYTQNFRNAIWHLGSFRVSYNVLLDSGEEIAFGEEAVEVISQVRDFSIREVPNGTVVSVRYVERQSDLHFVSRVECVRLGIDGALETDPVLLRDVELSQFEGYTGFSYRGQFVFVDEDAPIGALGDPLERGDSVDYEVYSDCGGNSPKVSLLTGFVVVE</sequence>
<dbReference type="EMBL" id="BAABWH010000006">
    <property type="protein sequence ID" value="GAA6146269.1"/>
    <property type="molecule type" value="Genomic_DNA"/>
</dbReference>
<dbReference type="CDD" id="cd12797">
    <property type="entry name" value="M23_peptidase"/>
    <property type="match status" value="1"/>
</dbReference>
<name>A0ABQ0A1L6_9GAMM</name>
<feature type="compositionally biased region" description="Low complexity" evidence="1">
    <location>
        <begin position="345"/>
        <end position="355"/>
    </location>
</feature>
<evidence type="ECO:0000259" key="2">
    <source>
        <dbReference type="Pfam" id="PF01551"/>
    </source>
</evidence>
<proteinExistence type="predicted"/>
<evidence type="ECO:0000313" key="3">
    <source>
        <dbReference type="EMBL" id="GAA6146269.1"/>
    </source>
</evidence>
<feature type="region of interest" description="Disordered" evidence="1">
    <location>
        <begin position="337"/>
        <end position="362"/>
    </location>
</feature>
<dbReference type="Pfam" id="PF01551">
    <property type="entry name" value="Peptidase_M23"/>
    <property type="match status" value="1"/>
</dbReference>
<dbReference type="PROSITE" id="PS51257">
    <property type="entry name" value="PROKAR_LIPOPROTEIN"/>
    <property type="match status" value="1"/>
</dbReference>
<dbReference type="Proteomes" id="UP001481413">
    <property type="component" value="Unassembled WGS sequence"/>
</dbReference>
<dbReference type="InterPro" id="IPR016047">
    <property type="entry name" value="M23ase_b-sheet_dom"/>
</dbReference>
<dbReference type="PANTHER" id="PTHR21666:SF270">
    <property type="entry name" value="MUREIN HYDROLASE ACTIVATOR ENVC"/>
    <property type="match status" value="1"/>
</dbReference>
<accession>A0ABQ0A1L6</accession>
<dbReference type="PANTHER" id="PTHR21666">
    <property type="entry name" value="PEPTIDASE-RELATED"/>
    <property type="match status" value="1"/>
</dbReference>
<dbReference type="InterPro" id="IPR011055">
    <property type="entry name" value="Dup_hybrid_motif"/>
</dbReference>
<gene>
    <name evidence="3" type="ORF">NBRC116585_23870</name>
</gene>
<dbReference type="InterPro" id="IPR050570">
    <property type="entry name" value="Cell_wall_metabolism_enzyme"/>
</dbReference>
<feature type="domain" description="M23ase beta-sheet core" evidence="2">
    <location>
        <begin position="92"/>
        <end position="186"/>
    </location>
</feature>
<protein>
    <recommendedName>
        <fullName evidence="2">M23ase beta-sheet core domain-containing protein</fullName>
    </recommendedName>
</protein>
<keyword evidence="4" id="KW-1185">Reference proteome</keyword>
<dbReference type="SUPFAM" id="SSF51261">
    <property type="entry name" value="Duplicated hybrid motif"/>
    <property type="match status" value="1"/>
</dbReference>
<reference evidence="3 4" key="1">
    <citation type="submission" date="2024-04" db="EMBL/GenBank/DDBJ databases">
        <title>Draft genome sequence of Thalassolituus maritimus NBRC 116585.</title>
        <authorList>
            <person name="Miyakawa T."/>
            <person name="Kusuya Y."/>
            <person name="Miura T."/>
        </authorList>
    </citation>
    <scope>NUCLEOTIDE SEQUENCE [LARGE SCALE GENOMIC DNA]</scope>
    <source>
        <strain evidence="3 4">5NW40-0001</strain>
    </source>
</reference>
<evidence type="ECO:0000313" key="4">
    <source>
        <dbReference type="Proteomes" id="UP001481413"/>
    </source>
</evidence>
<evidence type="ECO:0000256" key="1">
    <source>
        <dbReference type="SAM" id="MobiDB-lite"/>
    </source>
</evidence>
<dbReference type="RefSeq" id="WP_353295481.1">
    <property type="nucleotide sequence ID" value="NZ_BAABWH010000006.1"/>
</dbReference>
<comment type="caution">
    <text evidence="3">The sequence shown here is derived from an EMBL/GenBank/DDBJ whole genome shotgun (WGS) entry which is preliminary data.</text>
</comment>
<organism evidence="3 4">
    <name type="scientific">Thalassolituus maritimus</name>
    <dbReference type="NCBI Taxonomy" id="484498"/>
    <lineage>
        <taxon>Bacteria</taxon>
        <taxon>Pseudomonadati</taxon>
        <taxon>Pseudomonadota</taxon>
        <taxon>Gammaproteobacteria</taxon>
        <taxon>Oceanospirillales</taxon>
        <taxon>Oceanospirillaceae</taxon>
        <taxon>Thalassolituus</taxon>
    </lineage>
</organism>